<dbReference type="SUPFAM" id="SSF54637">
    <property type="entry name" value="Thioesterase/thiol ester dehydrase-isomerase"/>
    <property type="match status" value="2"/>
</dbReference>
<evidence type="ECO:0000313" key="3">
    <source>
        <dbReference type="EMBL" id="SDE67890.1"/>
    </source>
</evidence>
<sequence length="287" mass="31918">MTHLFRCPLRWGDMDAQAHLNNGVYVDYLQEARVDFLTRSEVGGMLGGAGPAGPGRGVLVVAHQVEYLRPLVWTPEPLEVRLDVHEVGGARFTLGYVVGDPEAPAVRARTVLTPYDLAEGRVVRLTPEQRAFLADRAVPAEPLRDVPRVRFGDQDGMGVPLRVRWSDLDSYGHANNVRFYDYVQEGRLRLLSQLGEQAGVAERTWLVVRQDVDYRAQLGYRTESYEVRTAVAELGRSSMTLAARVQDPLDGTVFAESRTVSVCADAAGRPVPVPDSLRAALEPWRRR</sequence>
<protein>
    <submittedName>
        <fullName evidence="3">Acyl-CoA thioester hydrolase</fullName>
    </submittedName>
</protein>
<dbReference type="GO" id="GO:0047617">
    <property type="term" value="F:fatty acyl-CoA hydrolase activity"/>
    <property type="evidence" value="ECO:0007669"/>
    <property type="project" value="TreeGrafter"/>
</dbReference>
<dbReference type="PANTHER" id="PTHR31793">
    <property type="entry name" value="4-HYDROXYBENZOYL-COA THIOESTERASE FAMILY MEMBER"/>
    <property type="match status" value="1"/>
</dbReference>
<dbReference type="InterPro" id="IPR050563">
    <property type="entry name" value="4-hydroxybenzoyl-CoA_TE"/>
</dbReference>
<dbReference type="CDD" id="cd00586">
    <property type="entry name" value="4HBT"/>
    <property type="match status" value="2"/>
</dbReference>
<reference evidence="3 4" key="1">
    <citation type="submission" date="2016-10" db="EMBL/GenBank/DDBJ databases">
        <authorList>
            <person name="de Groot N.N."/>
        </authorList>
    </citation>
    <scope>NUCLEOTIDE SEQUENCE [LARGE SCALE GENOMIC DNA]</scope>
    <source>
        <strain evidence="3 4">MON 2.2</strain>
    </source>
</reference>
<keyword evidence="4" id="KW-1185">Reference proteome</keyword>
<gene>
    <name evidence="3" type="ORF">SAMN04489747_4063</name>
</gene>
<dbReference type="Pfam" id="PF13279">
    <property type="entry name" value="4HBT_2"/>
    <property type="match status" value="2"/>
</dbReference>
<evidence type="ECO:0000256" key="1">
    <source>
        <dbReference type="ARBA" id="ARBA00005953"/>
    </source>
</evidence>
<dbReference type="RefSeq" id="WP_090596000.1">
    <property type="nucleotide sequence ID" value="NZ_LT629688.1"/>
</dbReference>
<comment type="similarity">
    <text evidence="1">Belongs to the 4-hydroxybenzoyl-CoA thioesterase family.</text>
</comment>
<dbReference type="STRING" id="675864.SAMN04489747_4063"/>
<keyword evidence="2 3" id="KW-0378">Hydrolase</keyword>
<dbReference type="OrthoDB" id="9799036at2"/>
<name>A0A1G7EW45_9ACTN</name>
<proteinExistence type="inferred from homology"/>
<dbReference type="AlphaFoldDB" id="A0A1G7EW45"/>
<dbReference type="EMBL" id="LT629688">
    <property type="protein sequence ID" value="SDE67890.1"/>
    <property type="molecule type" value="Genomic_DNA"/>
</dbReference>
<evidence type="ECO:0000313" key="4">
    <source>
        <dbReference type="Proteomes" id="UP000198546"/>
    </source>
</evidence>
<dbReference type="Proteomes" id="UP000198546">
    <property type="component" value="Chromosome i"/>
</dbReference>
<dbReference type="Gene3D" id="3.10.129.10">
    <property type="entry name" value="Hotdog Thioesterase"/>
    <property type="match status" value="2"/>
</dbReference>
<dbReference type="PANTHER" id="PTHR31793:SF27">
    <property type="entry name" value="NOVEL THIOESTERASE SUPERFAMILY DOMAIN AND SAPOSIN A-TYPE DOMAIN CONTAINING PROTEIN (0610012H03RIK)"/>
    <property type="match status" value="1"/>
</dbReference>
<organism evidence="3 4">
    <name type="scientific">Auraticoccus monumenti</name>
    <dbReference type="NCBI Taxonomy" id="675864"/>
    <lineage>
        <taxon>Bacteria</taxon>
        <taxon>Bacillati</taxon>
        <taxon>Actinomycetota</taxon>
        <taxon>Actinomycetes</taxon>
        <taxon>Propionibacteriales</taxon>
        <taxon>Propionibacteriaceae</taxon>
        <taxon>Auraticoccus</taxon>
    </lineage>
</organism>
<evidence type="ECO:0000256" key="2">
    <source>
        <dbReference type="ARBA" id="ARBA00022801"/>
    </source>
</evidence>
<dbReference type="InterPro" id="IPR029069">
    <property type="entry name" value="HotDog_dom_sf"/>
</dbReference>
<accession>A0A1G7EW45</accession>